<dbReference type="EMBL" id="JAAAJB010000872">
    <property type="protein sequence ID" value="KAG0250339.1"/>
    <property type="molecule type" value="Genomic_DNA"/>
</dbReference>
<name>A0A9P6TX56_9FUNG</name>
<sequence>MSRILLYLLDESFAVIVSTFQSFNYSHYLVPVCDDGDDNYNADVEDNGYRRYYHRRYRRRARRSVPSTKNCPQHSASLSSADCSTACEPSSITRVSYESFASSYARAGSSAVEVIAGSVAAA</sequence>
<accession>A0A9P6TX56</accession>
<evidence type="ECO:0000256" key="1">
    <source>
        <dbReference type="SAM" id="MobiDB-lite"/>
    </source>
</evidence>
<evidence type="ECO:0000313" key="3">
    <source>
        <dbReference type="Proteomes" id="UP000807716"/>
    </source>
</evidence>
<dbReference type="AlphaFoldDB" id="A0A9P6TX56"/>
<organism evidence="2 3">
    <name type="scientific">Actinomortierella ambigua</name>
    <dbReference type="NCBI Taxonomy" id="1343610"/>
    <lineage>
        <taxon>Eukaryota</taxon>
        <taxon>Fungi</taxon>
        <taxon>Fungi incertae sedis</taxon>
        <taxon>Mucoromycota</taxon>
        <taxon>Mortierellomycotina</taxon>
        <taxon>Mortierellomycetes</taxon>
        <taxon>Mortierellales</taxon>
        <taxon>Mortierellaceae</taxon>
        <taxon>Actinomortierella</taxon>
    </lineage>
</organism>
<proteinExistence type="predicted"/>
<feature type="compositionally biased region" description="Polar residues" evidence="1">
    <location>
        <begin position="65"/>
        <end position="85"/>
    </location>
</feature>
<evidence type="ECO:0000313" key="2">
    <source>
        <dbReference type="EMBL" id="KAG0250339.1"/>
    </source>
</evidence>
<keyword evidence="3" id="KW-1185">Reference proteome</keyword>
<gene>
    <name evidence="2" type="ORF">DFQ27_009464</name>
</gene>
<comment type="caution">
    <text evidence="2">The sequence shown here is derived from an EMBL/GenBank/DDBJ whole genome shotgun (WGS) entry which is preliminary data.</text>
</comment>
<feature type="region of interest" description="Disordered" evidence="1">
    <location>
        <begin position="61"/>
        <end position="85"/>
    </location>
</feature>
<dbReference type="Proteomes" id="UP000807716">
    <property type="component" value="Unassembled WGS sequence"/>
</dbReference>
<reference evidence="2" key="1">
    <citation type="journal article" date="2020" name="Fungal Divers.">
        <title>Resolving the Mortierellaceae phylogeny through synthesis of multi-gene phylogenetics and phylogenomics.</title>
        <authorList>
            <person name="Vandepol N."/>
            <person name="Liber J."/>
            <person name="Desiro A."/>
            <person name="Na H."/>
            <person name="Kennedy M."/>
            <person name="Barry K."/>
            <person name="Grigoriev I.V."/>
            <person name="Miller A.N."/>
            <person name="O'Donnell K."/>
            <person name="Stajich J.E."/>
            <person name="Bonito G."/>
        </authorList>
    </citation>
    <scope>NUCLEOTIDE SEQUENCE</scope>
    <source>
        <strain evidence="2">BC1065</strain>
    </source>
</reference>
<protein>
    <submittedName>
        <fullName evidence="2">Uncharacterized protein</fullName>
    </submittedName>
</protein>